<keyword evidence="3" id="KW-1185">Reference proteome</keyword>
<dbReference type="InterPro" id="IPR035985">
    <property type="entry name" value="Ubiquitin-activating_enz"/>
</dbReference>
<gene>
    <name evidence="2" type="ORF">IE077_003457</name>
</gene>
<dbReference type="InterPro" id="IPR000594">
    <property type="entry name" value="ThiF_NAD_FAD-bd"/>
</dbReference>
<name>A0ABQ7J878_9APIC</name>
<organism evidence="2 3">
    <name type="scientific">Cardiosporidium cionae</name>
    <dbReference type="NCBI Taxonomy" id="476202"/>
    <lineage>
        <taxon>Eukaryota</taxon>
        <taxon>Sar</taxon>
        <taxon>Alveolata</taxon>
        <taxon>Apicomplexa</taxon>
        <taxon>Aconoidasida</taxon>
        <taxon>Nephromycida</taxon>
        <taxon>Cardiosporidium</taxon>
    </lineage>
</organism>
<feature type="domain" description="THIF-type NAD/FAD binding fold" evidence="1">
    <location>
        <begin position="13"/>
        <end position="139"/>
    </location>
</feature>
<evidence type="ECO:0000313" key="2">
    <source>
        <dbReference type="EMBL" id="KAF8820187.1"/>
    </source>
</evidence>
<dbReference type="EMBL" id="JADAQX010000453">
    <property type="protein sequence ID" value="KAF8820187.1"/>
    <property type="molecule type" value="Genomic_DNA"/>
</dbReference>
<proteinExistence type="predicted"/>
<dbReference type="SUPFAM" id="SSF69572">
    <property type="entry name" value="Activating enzymes of the ubiquitin-like proteins"/>
    <property type="match status" value="1"/>
</dbReference>
<dbReference type="CDD" id="cd00757">
    <property type="entry name" value="ThiF_MoeB_HesA_family"/>
    <property type="match status" value="1"/>
</dbReference>
<dbReference type="PANTHER" id="PTHR10953:SF102">
    <property type="entry name" value="ADENYLYLTRANSFERASE AND SULFURTRANSFERASE MOCS3"/>
    <property type="match status" value="1"/>
</dbReference>
<reference evidence="2 3" key="1">
    <citation type="journal article" date="2020" name="bioRxiv">
        <title>Metabolic contributions of an alphaproteobacterial endosymbiont in the apicomplexan Cardiosporidium cionae.</title>
        <authorList>
            <person name="Hunter E.S."/>
            <person name="Paight C.J."/>
            <person name="Lane C.E."/>
        </authorList>
    </citation>
    <scope>NUCLEOTIDE SEQUENCE [LARGE SCALE GENOMIC DNA]</scope>
    <source>
        <strain evidence="2">ESH_2018</strain>
    </source>
</reference>
<dbReference type="Pfam" id="PF00899">
    <property type="entry name" value="ThiF"/>
    <property type="match status" value="1"/>
</dbReference>
<dbReference type="PANTHER" id="PTHR10953">
    <property type="entry name" value="UBIQUITIN-ACTIVATING ENZYME E1"/>
    <property type="match status" value="1"/>
</dbReference>
<sequence length="234" mass="25825">MFNAAEGINTDRYGRQLILPGWGVAAQRELASKKALLVGAGGLGSPILLYLSSAGIGTLGIIDGDTVDLSNLHRQVVHNEANCGQNKAFSARQKCLQLNSEACIEAYPYHLTAVNAPLLVPLYDVLIDASDNAETRRGLRYARRDRSRSWNYWDATIFAVFSCFKNTFHILSIFFSPVLFPTAKALEVLKICGGLTETVLSRRMLLFDGADPFQPWRTIKLREKIPSCAGITVF</sequence>
<dbReference type="Gene3D" id="3.40.50.720">
    <property type="entry name" value="NAD(P)-binding Rossmann-like Domain"/>
    <property type="match status" value="1"/>
</dbReference>
<evidence type="ECO:0000259" key="1">
    <source>
        <dbReference type="Pfam" id="PF00899"/>
    </source>
</evidence>
<accession>A0ABQ7J878</accession>
<protein>
    <submittedName>
        <fullName evidence="2">ThiF family protein</fullName>
    </submittedName>
</protein>
<comment type="caution">
    <text evidence="2">The sequence shown here is derived from an EMBL/GenBank/DDBJ whole genome shotgun (WGS) entry which is preliminary data.</text>
</comment>
<dbReference type="InterPro" id="IPR045886">
    <property type="entry name" value="ThiF/MoeB/HesA"/>
</dbReference>
<evidence type="ECO:0000313" key="3">
    <source>
        <dbReference type="Proteomes" id="UP000823046"/>
    </source>
</evidence>
<dbReference type="Proteomes" id="UP000823046">
    <property type="component" value="Unassembled WGS sequence"/>
</dbReference>